<gene>
    <name evidence="3" type="ORF">llap_10684</name>
</gene>
<dbReference type="EMBL" id="KZ506597">
    <property type="protein sequence ID" value="PKU39007.1"/>
    <property type="molecule type" value="Genomic_DNA"/>
</dbReference>
<feature type="compositionally biased region" description="Polar residues" evidence="1">
    <location>
        <begin position="57"/>
        <end position="76"/>
    </location>
</feature>
<evidence type="ECO:0000259" key="2">
    <source>
        <dbReference type="Pfam" id="PF10523"/>
    </source>
</evidence>
<dbReference type="GO" id="GO:0003677">
    <property type="term" value="F:DNA binding"/>
    <property type="evidence" value="ECO:0007669"/>
    <property type="project" value="InterPro"/>
</dbReference>
<feature type="region of interest" description="Disordered" evidence="1">
    <location>
        <begin position="44"/>
        <end position="76"/>
    </location>
</feature>
<dbReference type="Proteomes" id="UP000233556">
    <property type="component" value="Unassembled WGS sequence"/>
</dbReference>
<evidence type="ECO:0000313" key="4">
    <source>
        <dbReference type="Proteomes" id="UP000233556"/>
    </source>
</evidence>
<organism evidence="3 4">
    <name type="scientific">Limosa lapponica baueri</name>
    <dbReference type="NCBI Taxonomy" id="1758121"/>
    <lineage>
        <taxon>Eukaryota</taxon>
        <taxon>Metazoa</taxon>
        <taxon>Chordata</taxon>
        <taxon>Craniata</taxon>
        <taxon>Vertebrata</taxon>
        <taxon>Euteleostomi</taxon>
        <taxon>Archelosauria</taxon>
        <taxon>Archosauria</taxon>
        <taxon>Dinosauria</taxon>
        <taxon>Saurischia</taxon>
        <taxon>Theropoda</taxon>
        <taxon>Coelurosauria</taxon>
        <taxon>Aves</taxon>
        <taxon>Neognathae</taxon>
        <taxon>Neoaves</taxon>
        <taxon>Charadriiformes</taxon>
        <taxon>Scolopacidae</taxon>
        <taxon>Limosa</taxon>
    </lineage>
</organism>
<accession>A0A2I0TYV1</accession>
<dbReference type="AlphaFoldDB" id="A0A2I0TYV1"/>
<feature type="region of interest" description="Disordered" evidence="1">
    <location>
        <begin position="97"/>
        <end position="151"/>
    </location>
</feature>
<sequence>MVQDQTLLDIASIARLAPGESSNPQPFEQREEILAISCSSPLGARTIPASRPASPRLSLTPSSAKPQQYSDSSPVSPGINATSFYTFCPHTAQNVRALALDRTPTPTRTSTRPPATTTPEDSSQSPGYSKTGLKNTGKGFESDLEDPDHERRFVTTKEFQAMEKELEDVKEELKCLKWKVRHIGETVQPLAEDSKRYNGYTLTELKAMVQFEDDPYKAAHKILTALFSDVYLLQHSVTEQACNSRSLPKPKLDPELYTVYCDILKSIFPGISSQTLREETQHVQKSTQKEVQ</sequence>
<keyword evidence="4" id="KW-1185">Reference proteome</keyword>
<proteinExistence type="predicted"/>
<reference evidence="4" key="2">
    <citation type="submission" date="2017-12" db="EMBL/GenBank/DDBJ databases">
        <title>Genome sequence of the Bar-tailed Godwit (Limosa lapponica baueri).</title>
        <authorList>
            <person name="Lima N.C.B."/>
            <person name="Parody-Merino A.M."/>
            <person name="Battley P.F."/>
            <person name="Fidler A.E."/>
            <person name="Prosdocimi F."/>
        </authorList>
    </citation>
    <scope>NUCLEOTIDE SEQUENCE [LARGE SCALE GENOMIC DNA]</scope>
</reference>
<evidence type="ECO:0000256" key="1">
    <source>
        <dbReference type="SAM" id="MobiDB-lite"/>
    </source>
</evidence>
<feature type="compositionally biased region" description="Polar residues" evidence="1">
    <location>
        <begin position="120"/>
        <end position="134"/>
    </location>
</feature>
<dbReference type="Pfam" id="PF10523">
    <property type="entry name" value="BEN"/>
    <property type="match status" value="1"/>
</dbReference>
<protein>
    <recommendedName>
        <fullName evidence="2">BEN domain-containing protein</fullName>
    </recommendedName>
</protein>
<dbReference type="OrthoDB" id="10001768at2759"/>
<feature type="domain" description="BEN" evidence="2">
    <location>
        <begin position="217"/>
        <end position="282"/>
    </location>
</feature>
<evidence type="ECO:0000313" key="3">
    <source>
        <dbReference type="EMBL" id="PKU39007.1"/>
    </source>
</evidence>
<feature type="compositionally biased region" description="Low complexity" evidence="1">
    <location>
        <begin position="102"/>
        <end position="119"/>
    </location>
</feature>
<name>A0A2I0TYV1_LIMLA</name>
<reference evidence="4" key="1">
    <citation type="submission" date="2017-11" db="EMBL/GenBank/DDBJ databases">
        <authorList>
            <person name="Lima N.C."/>
            <person name="Parody-Merino A.M."/>
            <person name="Battley P.F."/>
            <person name="Fidler A.E."/>
            <person name="Prosdocimi F."/>
        </authorList>
    </citation>
    <scope>NUCLEOTIDE SEQUENCE [LARGE SCALE GENOMIC DNA]</scope>
</reference>
<dbReference type="InterPro" id="IPR018379">
    <property type="entry name" value="BEN_domain"/>
</dbReference>